<dbReference type="OrthoDB" id="5522807at2"/>
<evidence type="ECO:0000313" key="2">
    <source>
        <dbReference type="EMBL" id="KYF64974.1"/>
    </source>
</evidence>
<gene>
    <name evidence="2" type="ORF">BE15_03655</name>
</gene>
<keyword evidence="1" id="KW-0732">Signal</keyword>
<organism evidence="2 3">
    <name type="scientific">Sorangium cellulosum</name>
    <name type="common">Polyangium cellulosum</name>
    <dbReference type="NCBI Taxonomy" id="56"/>
    <lineage>
        <taxon>Bacteria</taxon>
        <taxon>Pseudomonadati</taxon>
        <taxon>Myxococcota</taxon>
        <taxon>Polyangia</taxon>
        <taxon>Polyangiales</taxon>
        <taxon>Polyangiaceae</taxon>
        <taxon>Sorangium</taxon>
    </lineage>
</organism>
<protein>
    <recommendedName>
        <fullName evidence="4">Secreted protein</fullName>
    </recommendedName>
</protein>
<comment type="caution">
    <text evidence="2">The sequence shown here is derived from an EMBL/GenBank/DDBJ whole genome shotgun (WGS) entry which is preliminary data.</text>
</comment>
<dbReference type="PANTHER" id="PTHR35580">
    <property type="entry name" value="CELL SURFACE GLYCOPROTEIN (S-LAYER PROTEIN)-LIKE PROTEIN"/>
    <property type="match status" value="1"/>
</dbReference>
<dbReference type="PANTHER" id="PTHR35580:SF1">
    <property type="entry name" value="PHYTASE-LIKE DOMAIN-CONTAINING PROTEIN"/>
    <property type="match status" value="1"/>
</dbReference>
<feature type="signal peptide" evidence="1">
    <location>
        <begin position="1"/>
        <end position="18"/>
    </location>
</feature>
<proteinExistence type="predicted"/>
<feature type="chain" id="PRO_5007566703" description="Secreted protein" evidence="1">
    <location>
        <begin position="19"/>
        <end position="494"/>
    </location>
</feature>
<name>A0A150QAF6_SORCE</name>
<reference evidence="2 3" key="1">
    <citation type="submission" date="2014-02" db="EMBL/GenBank/DDBJ databases">
        <title>The small core and large imbalanced accessory genome model reveals a collaborative survival strategy of Sorangium cellulosum strains in nature.</title>
        <authorList>
            <person name="Han K."/>
            <person name="Peng R."/>
            <person name="Blom J."/>
            <person name="Li Y.-Z."/>
        </authorList>
    </citation>
    <scope>NUCLEOTIDE SEQUENCE [LARGE SCALE GENOMIC DNA]</scope>
    <source>
        <strain evidence="2 3">So0008-312</strain>
    </source>
</reference>
<evidence type="ECO:0008006" key="4">
    <source>
        <dbReference type="Google" id="ProtNLM"/>
    </source>
</evidence>
<dbReference type="RefSeq" id="WP_061611399.1">
    <property type="nucleotide sequence ID" value="NZ_JEMA01000870.1"/>
</dbReference>
<dbReference type="PROSITE" id="PS51257">
    <property type="entry name" value="PROKAR_LIPOPROTEIN"/>
    <property type="match status" value="1"/>
</dbReference>
<evidence type="ECO:0000313" key="3">
    <source>
        <dbReference type="Proteomes" id="UP000075260"/>
    </source>
</evidence>
<dbReference type="AlphaFoldDB" id="A0A150QAF6"/>
<dbReference type="EMBL" id="JEMA01000870">
    <property type="protein sequence ID" value="KYF64974.1"/>
    <property type="molecule type" value="Genomic_DNA"/>
</dbReference>
<evidence type="ECO:0000256" key="1">
    <source>
        <dbReference type="SAM" id="SignalP"/>
    </source>
</evidence>
<dbReference type="Proteomes" id="UP000075260">
    <property type="component" value="Unassembled WGS sequence"/>
</dbReference>
<sequence>MKRLIMVSLVCAASSTTACSGMPSGEDEPGALERVGTAEQPLTHSWSMSFGDSGYQSGHDIVVDGSDNVIAIGSLGYSGTIDFDGAGGAAALSTATIASYVAKFDEYGVHVWSESFDDVALRKLAADSGGNVYLAGYTQAEYVDVGGGALYAGDGQGVVVLKLDSSGNHVWSQVFSGYGSSDHASGHGIAVDSSGDVLVTGAATGYIEFGTDSHLTYGIDAFVAKLDGSDGSPVFADFYWSLSGSATAVPFSIAVDPDDDSFAITGRFAGYVDFGGGPLGSNSLIVGYDDARYSDAFVAKFESDGDHLWSKRFGDDDFATGTDIVIDSSGNVDVIGYFAGDIDFGSNTATLSHPGGDQSDMFLVQFSAAGTDLWSKQFGGTALDNQERGMGVAVDSTGNLSIIGLARNSIDFGGGTLTSAGGTDIAVAQFDDTGAYIWSNLYGGNGNQYGNGIAVDGSGKVTITGEFINSVNFGGSTLTGTAASWDIYLAQLVP</sequence>
<accession>A0A150QAF6</accession>
<dbReference type="InterPro" id="IPR052918">
    <property type="entry name" value="Motility_Chemotaxis_Reg"/>
</dbReference>